<sequence length="100" mass="11601">MDGKDNVFIGCIPLKHLFRFCEDNKKILLNCNQQLNVKRSCTDLDALLIDSRKTLSCAFRTCDLCKYPILPRNTSHSWTIKSSRLLEKPRFILLGLQTDR</sequence>
<keyword evidence="3" id="KW-1185">Reference proteome</keyword>
<evidence type="ECO:0000313" key="3">
    <source>
        <dbReference type="Proteomes" id="UP000478052"/>
    </source>
</evidence>
<gene>
    <name evidence="2" type="ORF">FWK35_00037893</name>
</gene>
<comment type="caution">
    <text evidence="2">The sequence shown here is derived from an EMBL/GenBank/DDBJ whole genome shotgun (WGS) entry which is preliminary data.</text>
</comment>
<accession>A0A6G0VV63</accession>
<protein>
    <recommendedName>
        <fullName evidence="1">Double jelly roll-like domain-containing protein</fullName>
    </recommendedName>
</protein>
<feature type="domain" description="Double jelly roll-like" evidence="1">
    <location>
        <begin position="49"/>
        <end position="100"/>
    </location>
</feature>
<dbReference type="AlphaFoldDB" id="A0A6G0VV63"/>
<dbReference type="PANTHER" id="PTHR36159:SF1">
    <property type="entry name" value="RETROVIRUS-RELATED POL POLYPROTEIN FROM TRANSPOSON 412-LIKE PROTEIN"/>
    <property type="match status" value="1"/>
</dbReference>
<evidence type="ECO:0000259" key="1">
    <source>
        <dbReference type="Pfam" id="PF21738"/>
    </source>
</evidence>
<evidence type="ECO:0000313" key="2">
    <source>
        <dbReference type="EMBL" id="KAF0710918.1"/>
    </source>
</evidence>
<dbReference type="PANTHER" id="PTHR36159">
    <property type="entry name" value="PROTEIN CBG23766"/>
    <property type="match status" value="1"/>
</dbReference>
<name>A0A6G0VV63_APHCR</name>
<organism evidence="2 3">
    <name type="scientific">Aphis craccivora</name>
    <name type="common">Cowpea aphid</name>
    <dbReference type="NCBI Taxonomy" id="307492"/>
    <lineage>
        <taxon>Eukaryota</taxon>
        <taxon>Metazoa</taxon>
        <taxon>Ecdysozoa</taxon>
        <taxon>Arthropoda</taxon>
        <taxon>Hexapoda</taxon>
        <taxon>Insecta</taxon>
        <taxon>Pterygota</taxon>
        <taxon>Neoptera</taxon>
        <taxon>Paraneoptera</taxon>
        <taxon>Hemiptera</taxon>
        <taxon>Sternorrhyncha</taxon>
        <taxon>Aphidomorpha</taxon>
        <taxon>Aphidoidea</taxon>
        <taxon>Aphididae</taxon>
        <taxon>Aphidini</taxon>
        <taxon>Aphis</taxon>
        <taxon>Aphis</taxon>
    </lineage>
</organism>
<dbReference type="Pfam" id="PF21738">
    <property type="entry name" value="DJR-like_dom"/>
    <property type="match status" value="1"/>
</dbReference>
<reference evidence="2 3" key="1">
    <citation type="submission" date="2019-08" db="EMBL/GenBank/DDBJ databases">
        <title>Whole genome of Aphis craccivora.</title>
        <authorList>
            <person name="Voronova N.V."/>
            <person name="Shulinski R.S."/>
            <person name="Bandarenka Y.V."/>
            <person name="Zhorov D.G."/>
            <person name="Warner D."/>
        </authorList>
    </citation>
    <scope>NUCLEOTIDE SEQUENCE [LARGE SCALE GENOMIC DNA]</scope>
    <source>
        <strain evidence="2">180601</strain>
        <tissue evidence="2">Whole Body</tissue>
    </source>
</reference>
<proteinExistence type="predicted"/>
<dbReference type="Proteomes" id="UP000478052">
    <property type="component" value="Unassembled WGS sequence"/>
</dbReference>
<dbReference type="EMBL" id="VUJU01011481">
    <property type="protein sequence ID" value="KAF0710918.1"/>
    <property type="molecule type" value="Genomic_DNA"/>
</dbReference>
<dbReference type="InterPro" id="IPR049512">
    <property type="entry name" value="DJR-like_dom"/>
</dbReference>
<dbReference type="OrthoDB" id="6746907at2759"/>